<proteinExistence type="predicted"/>
<dbReference type="EMBL" id="KV722331">
    <property type="protein sequence ID" value="OCH96307.1"/>
    <property type="molecule type" value="Genomic_DNA"/>
</dbReference>
<keyword evidence="3" id="KW-1185">Reference proteome</keyword>
<dbReference type="AlphaFoldDB" id="A0A8E2J878"/>
<reference evidence="2 3" key="1">
    <citation type="submission" date="2016-07" db="EMBL/GenBank/DDBJ databases">
        <title>Draft genome of the white-rot fungus Obba rivulosa 3A-2.</title>
        <authorList>
            <consortium name="DOE Joint Genome Institute"/>
            <person name="Miettinen O."/>
            <person name="Riley R."/>
            <person name="Acob R."/>
            <person name="Barry K."/>
            <person name="Cullen D."/>
            <person name="De Vries R."/>
            <person name="Hainaut M."/>
            <person name="Hatakka A."/>
            <person name="Henrissat B."/>
            <person name="Hilden K."/>
            <person name="Kuo R."/>
            <person name="Labutti K."/>
            <person name="Lipzen A."/>
            <person name="Makela M.R."/>
            <person name="Sandor L."/>
            <person name="Spatafora J.W."/>
            <person name="Grigoriev I.V."/>
            <person name="Hibbett D.S."/>
        </authorList>
    </citation>
    <scope>NUCLEOTIDE SEQUENCE [LARGE SCALE GENOMIC DNA]</scope>
    <source>
        <strain evidence="2 3">3A-2</strain>
    </source>
</reference>
<feature type="compositionally biased region" description="Polar residues" evidence="1">
    <location>
        <begin position="1"/>
        <end position="22"/>
    </location>
</feature>
<gene>
    <name evidence="2" type="ORF">OBBRIDRAFT_830186</name>
</gene>
<accession>A0A8E2J878</accession>
<feature type="region of interest" description="Disordered" evidence="1">
    <location>
        <begin position="1"/>
        <end position="44"/>
    </location>
</feature>
<evidence type="ECO:0000256" key="1">
    <source>
        <dbReference type="SAM" id="MobiDB-lite"/>
    </source>
</evidence>
<sequence>MSSNINITWNDPNTYKTQPQTKQKVETDVRNSPNTSGAVNRGATKAVIMSGIHKSRPGGDPKDHVTVQYKKSNGDHVTTKHVYT</sequence>
<evidence type="ECO:0000313" key="3">
    <source>
        <dbReference type="Proteomes" id="UP000250043"/>
    </source>
</evidence>
<protein>
    <submittedName>
        <fullName evidence="2">Uncharacterized protein</fullName>
    </submittedName>
</protein>
<dbReference type="OrthoDB" id="2790530at2759"/>
<name>A0A8E2J878_9APHY</name>
<evidence type="ECO:0000313" key="2">
    <source>
        <dbReference type="EMBL" id="OCH96307.1"/>
    </source>
</evidence>
<dbReference type="Proteomes" id="UP000250043">
    <property type="component" value="Unassembled WGS sequence"/>
</dbReference>
<organism evidence="2 3">
    <name type="scientific">Obba rivulosa</name>
    <dbReference type="NCBI Taxonomy" id="1052685"/>
    <lineage>
        <taxon>Eukaryota</taxon>
        <taxon>Fungi</taxon>
        <taxon>Dikarya</taxon>
        <taxon>Basidiomycota</taxon>
        <taxon>Agaricomycotina</taxon>
        <taxon>Agaricomycetes</taxon>
        <taxon>Polyporales</taxon>
        <taxon>Gelatoporiaceae</taxon>
        <taxon>Obba</taxon>
    </lineage>
</organism>